<dbReference type="PANTHER" id="PTHR48081:SF8">
    <property type="entry name" value="ALPHA_BETA HYDROLASE FOLD-3 DOMAIN-CONTAINING PROTEIN-RELATED"/>
    <property type="match status" value="1"/>
</dbReference>
<dbReference type="GO" id="GO:0016787">
    <property type="term" value="F:hydrolase activity"/>
    <property type="evidence" value="ECO:0007669"/>
    <property type="project" value="UniProtKB-KW"/>
</dbReference>
<dbReference type="EMBL" id="CAFBLS010000010">
    <property type="protein sequence ID" value="CAB4859696.1"/>
    <property type="molecule type" value="Genomic_DNA"/>
</dbReference>
<comment type="similarity">
    <text evidence="1">Belongs to the 'GDXG' lipolytic enzyme family.</text>
</comment>
<evidence type="ECO:0000256" key="2">
    <source>
        <dbReference type="ARBA" id="ARBA00022801"/>
    </source>
</evidence>
<dbReference type="AlphaFoldDB" id="A0A6J7CPL4"/>
<protein>
    <submittedName>
        <fullName evidence="4">Unannotated protein</fullName>
    </submittedName>
</protein>
<dbReference type="PANTHER" id="PTHR48081">
    <property type="entry name" value="AB HYDROLASE SUPERFAMILY PROTEIN C4A8.06C"/>
    <property type="match status" value="1"/>
</dbReference>
<dbReference type="Pfam" id="PF07859">
    <property type="entry name" value="Abhydrolase_3"/>
    <property type="match status" value="1"/>
</dbReference>
<dbReference type="SUPFAM" id="SSF53474">
    <property type="entry name" value="alpha/beta-Hydrolases"/>
    <property type="match status" value="1"/>
</dbReference>
<evidence type="ECO:0000259" key="3">
    <source>
        <dbReference type="Pfam" id="PF07859"/>
    </source>
</evidence>
<evidence type="ECO:0000313" key="4">
    <source>
        <dbReference type="EMBL" id="CAB4859696.1"/>
    </source>
</evidence>
<evidence type="ECO:0000256" key="1">
    <source>
        <dbReference type="ARBA" id="ARBA00010515"/>
    </source>
</evidence>
<reference evidence="4" key="1">
    <citation type="submission" date="2020-05" db="EMBL/GenBank/DDBJ databases">
        <authorList>
            <person name="Chiriac C."/>
            <person name="Salcher M."/>
            <person name="Ghai R."/>
            <person name="Kavagutti S V."/>
        </authorList>
    </citation>
    <scope>NUCLEOTIDE SEQUENCE</scope>
</reference>
<feature type="domain" description="Alpha/beta hydrolase fold-3" evidence="3">
    <location>
        <begin position="92"/>
        <end position="285"/>
    </location>
</feature>
<keyword evidence="2" id="KW-0378">Hydrolase</keyword>
<dbReference type="InterPro" id="IPR002168">
    <property type="entry name" value="Lipase_GDXG_HIS_AS"/>
</dbReference>
<dbReference type="InterPro" id="IPR050300">
    <property type="entry name" value="GDXG_lipolytic_enzyme"/>
</dbReference>
<dbReference type="PROSITE" id="PS01173">
    <property type="entry name" value="LIPASE_GDXG_HIS"/>
    <property type="match status" value="1"/>
</dbReference>
<dbReference type="Gene3D" id="3.40.50.1820">
    <property type="entry name" value="alpha/beta hydrolase"/>
    <property type="match status" value="1"/>
</dbReference>
<dbReference type="InterPro" id="IPR013094">
    <property type="entry name" value="AB_hydrolase_3"/>
</dbReference>
<gene>
    <name evidence="4" type="ORF">UFOPK3402_00140</name>
</gene>
<accession>A0A6J7CPL4</accession>
<organism evidence="4">
    <name type="scientific">freshwater metagenome</name>
    <dbReference type="NCBI Taxonomy" id="449393"/>
    <lineage>
        <taxon>unclassified sequences</taxon>
        <taxon>metagenomes</taxon>
        <taxon>ecological metagenomes</taxon>
    </lineage>
</organism>
<name>A0A6J7CPL4_9ZZZZ</name>
<sequence length="313" mass="32599">MEHQRVGTDLCAPLAPDCASLMTALLAAQASVPASSDPLVIQERHLADASLIRAGWSPDPASIPVTALDDAIAGVPVRRYRPLSGGSSDLTLIWLHGGGWIFGDIDAADPVARTACDLTGWEVVSVDYRLAPQHPFPAGVDDAIAVTSEILDLGRRVVVGGDSAGGNLAAAVARHFAGRPGLVGQVLVYPCIDPRLSTPSALEFIEGLTTRPGLVWCYEHYLAGASPHDPLVDLTGPVPQGLAPAVVLTVGHDPVRDEGIAYARGLASAGVNVRHVHAPDSFHGSFGLSGLLPSAAVEVVRVWTSALEIIAER</sequence>
<proteinExistence type="inferred from homology"/>
<dbReference type="InterPro" id="IPR029058">
    <property type="entry name" value="AB_hydrolase_fold"/>
</dbReference>